<evidence type="ECO:0000256" key="1">
    <source>
        <dbReference type="SAM" id="Phobius"/>
    </source>
</evidence>
<reference evidence="2" key="1">
    <citation type="submission" date="2023-08" db="EMBL/GenBank/DDBJ databases">
        <title>A de novo genome assembly of Solanum verrucosum Schlechtendal, a Mexican diploid species geographically isolated from the other diploid A-genome species in potato relatives.</title>
        <authorList>
            <person name="Hosaka K."/>
        </authorList>
    </citation>
    <scope>NUCLEOTIDE SEQUENCE</scope>
    <source>
        <tissue evidence="2">Young leaves</tissue>
    </source>
</reference>
<dbReference type="Proteomes" id="UP001234989">
    <property type="component" value="Chromosome 10"/>
</dbReference>
<proteinExistence type="predicted"/>
<keyword evidence="3" id="KW-1185">Reference proteome</keyword>
<dbReference type="AlphaFoldDB" id="A0AAF0UQX0"/>
<name>A0AAF0UQX0_SOLVR</name>
<protein>
    <submittedName>
        <fullName evidence="2">Uncharacterized protein</fullName>
    </submittedName>
</protein>
<keyword evidence="1" id="KW-1133">Transmembrane helix</keyword>
<accession>A0AAF0UQX0</accession>
<feature type="transmembrane region" description="Helical" evidence="1">
    <location>
        <begin position="43"/>
        <end position="61"/>
    </location>
</feature>
<organism evidence="2 3">
    <name type="scientific">Solanum verrucosum</name>
    <dbReference type="NCBI Taxonomy" id="315347"/>
    <lineage>
        <taxon>Eukaryota</taxon>
        <taxon>Viridiplantae</taxon>
        <taxon>Streptophyta</taxon>
        <taxon>Embryophyta</taxon>
        <taxon>Tracheophyta</taxon>
        <taxon>Spermatophyta</taxon>
        <taxon>Magnoliopsida</taxon>
        <taxon>eudicotyledons</taxon>
        <taxon>Gunneridae</taxon>
        <taxon>Pentapetalae</taxon>
        <taxon>asterids</taxon>
        <taxon>lamiids</taxon>
        <taxon>Solanales</taxon>
        <taxon>Solanaceae</taxon>
        <taxon>Solanoideae</taxon>
        <taxon>Solaneae</taxon>
        <taxon>Solanum</taxon>
    </lineage>
</organism>
<evidence type="ECO:0000313" key="2">
    <source>
        <dbReference type="EMBL" id="WMV50385.1"/>
    </source>
</evidence>
<keyword evidence="1" id="KW-0812">Transmembrane</keyword>
<dbReference type="EMBL" id="CP133621">
    <property type="protein sequence ID" value="WMV50385.1"/>
    <property type="molecule type" value="Genomic_DNA"/>
</dbReference>
<keyword evidence="1" id="KW-0472">Membrane</keyword>
<evidence type="ECO:0000313" key="3">
    <source>
        <dbReference type="Proteomes" id="UP001234989"/>
    </source>
</evidence>
<sequence length="64" mass="7185">MVPHSLLNFQNLSKKGLVLVLSLVRPSILKSMGITTVWVCLHLKLYMVGGVDLLLVGLKWVKFH</sequence>
<gene>
    <name evidence="2" type="ORF">MTR67_043770</name>
</gene>